<evidence type="ECO:0000256" key="1">
    <source>
        <dbReference type="SAM" id="MobiDB-lite"/>
    </source>
</evidence>
<keyword evidence="3" id="KW-1185">Reference proteome</keyword>
<dbReference type="Proteomes" id="UP000299102">
    <property type="component" value="Unassembled WGS sequence"/>
</dbReference>
<sequence length="96" mass="10357">MIYSGSVGLHSLSHFPSSLSISQKGSKVFGQERRSKARSTLVGAQDGSETAPFARRLRGKPFLLPVNFAFNSSIRPHPLGVGSASEWRGPQGLLYV</sequence>
<name>A0A4C1T7N7_EUMVA</name>
<reference evidence="2 3" key="1">
    <citation type="journal article" date="2019" name="Commun. Biol.">
        <title>The bagworm genome reveals a unique fibroin gene that provides high tensile strength.</title>
        <authorList>
            <person name="Kono N."/>
            <person name="Nakamura H."/>
            <person name="Ohtoshi R."/>
            <person name="Tomita M."/>
            <person name="Numata K."/>
            <person name="Arakawa K."/>
        </authorList>
    </citation>
    <scope>NUCLEOTIDE SEQUENCE [LARGE SCALE GENOMIC DNA]</scope>
</reference>
<evidence type="ECO:0000313" key="2">
    <source>
        <dbReference type="EMBL" id="GBP09488.1"/>
    </source>
</evidence>
<dbReference type="EMBL" id="BGZK01000036">
    <property type="protein sequence ID" value="GBP09488.1"/>
    <property type="molecule type" value="Genomic_DNA"/>
</dbReference>
<dbReference type="AlphaFoldDB" id="A0A4C1T7N7"/>
<proteinExistence type="predicted"/>
<evidence type="ECO:0000313" key="3">
    <source>
        <dbReference type="Proteomes" id="UP000299102"/>
    </source>
</evidence>
<gene>
    <name evidence="2" type="ORF">EVAR_76510_1</name>
</gene>
<organism evidence="2 3">
    <name type="scientific">Eumeta variegata</name>
    <name type="common">Bagworm moth</name>
    <name type="synonym">Eumeta japonica</name>
    <dbReference type="NCBI Taxonomy" id="151549"/>
    <lineage>
        <taxon>Eukaryota</taxon>
        <taxon>Metazoa</taxon>
        <taxon>Ecdysozoa</taxon>
        <taxon>Arthropoda</taxon>
        <taxon>Hexapoda</taxon>
        <taxon>Insecta</taxon>
        <taxon>Pterygota</taxon>
        <taxon>Neoptera</taxon>
        <taxon>Endopterygota</taxon>
        <taxon>Lepidoptera</taxon>
        <taxon>Glossata</taxon>
        <taxon>Ditrysia</taxon>
        <taxon>Tineoidea</taxon>
        <taxon>Psychidae</taxon>
        <taxon>Oiketicinae</taxon>
        <taxon>Eumeta</taxon>
    </lineage>
</organism>
<accession>A0A4C1T7N7</accession>
<feature type="region of interest" description="Disordered" evidence="1">
    <location>
        <begin position="26"/>
        <end position="45"/>
    </location>
</feature>
<comment type="caution">
    <text evidence="2">The sequence shown here is derived from an EMBL/GenBank/DDBJ whole genome shotgun (WGS) entry which is preliminary data.</text>
</comment>
<protein>
    <submittedName>
        <fullName evidence="2">Uncharacterized protein</fullName>
    </submittedName>
</protein>